<feature type="domain" description="N-acetylmuramidase" evidence="2">
    <location>
        <begin position="91"/>
        <end position="259"/>
    </location>
</feature>
<sequence length="268" mass="29489">MVLTIGSKGQDVSELQRLLVTAGAKLVVDGDYGQATAKAVAAYQKKSGLLVDGKAGPHTLDALRAGTRNARSLTDADIRRAAKRLDLPASRVRAVCEVESAGMGFTALGNPVVLFERHVFYQRLAAAGRDVEALAERYPALVNKQRGGYTGGPAEWARLNTACTIDRLAALESASWGRFQIMGYHWDALGYASADEFATLMKQDEGQHLDAFVRFLLINPLMLRALREGRWAAFARLYNGPRYSENLYDVKLERADQRFARAIERAVK</sequence>
<dbReference type="RefSeq" id="WP_289830228.1">
    <property type="nucleotide sequence ID" value="NZ_JAUEDK010000019.1"/>
</dbReference>
<gene>
    <name evidence="3" type="ORF">QU481_11895</name>
</gene>
<dbReference type="Pfam" id="PF11860">
    <property type="entry name" value="Muramidase"/>
    <property type="match status" value="1"/>
</dbReference>
<organism evidence="3 4">
    <name type="scientific">Crenobacter oryzisoli</name>
    <dbReference type="NCBI Taxonomy" id="3056844"/>
    <lineage>
        <taxon>Bacteria</taxon>
        <taxon>Pseudomonadati</taxon>
        <taxon>Pseudomonadota</taxon>
        <taxon>Betaproteobacteria</taxon>
        <taxon>Neisseriales</taxon>
        <taxon>Neisseriaceae</taxon>
        <taxon>Crenobacter</taxon>
    </lineage>
</organism>
<feature type="domain" description="Peptidoglycan binding-like" evidence="1">
    <location>
        <begin position="9"/>
        <end position="63"/>
    </location>
</feature>
<comment type="caution">
    <text evidence="3">The sequence shown here is derived from an EMBL/GenBank/DDBJ whole genome shotgun (WGS) entry which is preliminary data.</text>
</comment>
<evidence type="ECO:0000313" key="4">
    <source>
        <dbReference type="Proteomes" id="UP001168540"/>
    </source>
</evidence>
<protein>
    <submittedName>
        <fullName evidence="3">N-acetylmuramidase family protein</fullName>
    </submittedName>
</protein>
<accession>A0ABT7XPV4</accession>
<dbReference type="EMBL" id="JAUEDK010000019">
    <property type="protein sequence ID" value="MDN0075594.1"/>
    <property type="molecule type" value="Genomic_DNA"/>
</dbReference>
<dbReference type="InterPro" id="IPR036365">
    <property type="entry name" value="PGBD-like_sf"/>
</dbReference>
<dbReference type="InterPro" id="IPR024408">
    <property type="entry name" value="Muramidase"/>
</dbReference>
<dbReference type="Gene3D" id="1.10.101.10">
    <property type="entry name" value="PGBD-like superfamily/PGBD"/>
    <property type="match status" value="1"/>
</dbReference>
<dbReference type="SUPFAM" id="SSF47090">
    <property type="entry name" value="PGBD-like"/>
    <property type="match status" value="1"/>
</dbReference>
<evidence type="ECO:0000313" key="3">
    <source>
        <dbReference type="EMBL" id="MDN0075594.1"/>
    </source>
</evidence>
<dbReference type="Proteomes" id="UP001168540">
    <property type="component" value="Unassembled WGS sequence"/>
</dbReference>
<dbReference type="InterPro" id="IPR002477">
    <property type="entry name" value="Peptidoglycan-bd-like"/>
</dbReference>
<keyword evidence="4" id="KW-1185">Reference proteome</keyword>
<name>A0ABT7XPV4_9NEIS</name>
<dbReference type="InterPro" id="IPR036366">
    <property type="entry name" value="PGBDSf"/>
</dbReference>
<dbReference type="Pfam" id="PF01471">
    <property type="entry name" value="PG_binding_1"/>
    <property type="match status" value="1"/>
</dbReference>
<evidence type="ECO:0000259" key="1">
    <source>
        <dbReference type="Pfam" id="PF01471"/>
    </source>
</evidence>
<proteinExistence type="predicted"/>
<evidence type="ECO:0000259" key="2">
    <source>
        <dbReference type="Pfam" id="PF11860"/>
    </source>
</evidence>
<reference evidence="3" key="1">
    <citation type="submission" date="2023-06" db="EMBL/GenBank/DDBJ databases">
        <authorList>
            <person name="Zhang S."/>
        </authorList>
    </citation>
    <scope>NUCLEOTIDE SEQUENCE</scope>
    <source>
        <strain evidence="3">SG2303</strain>
    </source>
</reference>